<comment type="caution">
    <text evidence="2">The sequence shown here is derived from an EMBL/GenBank/DDBJ whole genome shotgun (WGS) entry which is preliminary data.</text>
</comment>
<organism evidence="2">
    <name type="scientific">termite gut metagenome</name>
    <dbReference type="NCBI Taxonomy" id="433724"/>
    <lineage>
        <taxon>unclassified sequences</taxon>
        <taxon>metagenomes</taxon>
        <taxon>organismal metagenomes</taxon>
    </lineage>
</organism>
<keyword evidence="1" id="KW-1133">Transmembrane helix</keyword>
<keyword evidence="1" id="KW-0472">Membrane</keyword>
<protein>
    <submittedName>
        <fullName evidence="2">Uncharacterized protein</fullName>
    </submittedName>
</protein>
<name>A0A5J4RKY7_9ZZZZ</name>
<evidence type="ECO:0000313" key="2">
    <source>
        <dbReference type="EMBL" id="KAA6334756.1"/>
    </source>
</evidence>
<gene>
    <name evidence="2" type="ORF">EZS27_016962</name>
</gene>
<keyword evidence="1" id="KW-0812">Transmembrane</keyword>
<evidence type="ECO:0000256" key="1">
    <source>
        <dbReference type="SAM" id="Phobius"/>
    </source>
</evidence>
<feature type="transmembrane region" description="Helical" evidence="1">
    <location>
        <begin position="6"/>
        <end position="29"/>
    </location>
</feature>
<reference evidence="2" key="1">
    <citation type="submission" date="2019-03" db="EMBL/GenBank/DDBJ databases">
        <title>Single cell metagenomics reveals metabolic interactions within the superorganism composed of flagellate Streblomastix strix and complex community of Bacteroidetes bacteria on its surface.</title>
        <authorList>
            <person name="Treitli S.C."/>
            <person name="Kolisko M."/>
            <person name="Husnik F."/>
            <person name="Keeling P."/>
            <person name="Hampl V."/>
        </authorList>
    </citation>
    <scope>NUCLEOTIDE SEQUENCE</scope>
    <source>
        <strain evidence="2">STM</strain>
    </source>
</reference>
<dbReference type="AlphaFoldDB" id="A0A5J4RKY7"/>
<dbReference type="EMBL" id="SNRY01000964">
    <property type="protein sequence ID" value="KAA6334756.1"/>
    <property type="molecule type" value="Genomic_DNA"/>
</dbReference>
<feature type="transmembrane region" description="Helical" evidence="1">
    <location>
        <begin position="36"/>
        <end position="56"/>
    </location>
</feature>
<sequence length="187" mass="21177">MNKKNLIPILTGLSIVLSIIAICTSLRCFSIGETAYLGWVVAVLSMLVVVLISWQIFSLIEVKDIVREINEKKKQVLLGCEITSMVTYMALADYYYSVAIGKEQPREEIEFHVIHYRMLALINASSISDFNTCNAIIQALLESVTDNFITSKKKKEILIATIPEVKNRHNIKKYDELISLLCALKTY</sequence>
<accession>A0A5J4RKY7</accession>
<proteinExistence type="predicted"/>